<proteinExistence type="predicted"/>
<keyword evidence="2" id="KW-1185">Reference proteome</keyword>
<gene>
    <name evidence="1" type="ORF">SCALOS_LOCUS8631</name>
</gene>
<sequence length="205" mass="23412">MCNSQEKDPRVKAEYEVQEQKPLKIKEKCIISNCQVRYRSGDTSNGEGSLNMINEVALIDQNIAFIGQDIVSTDNFYNAKLSLFYSGEDLSFFSDDDNKNDNMRSDKDYKTKEESEEENVINFDAPDIDDSSEANIQNVNEDFLLTNISKEKYDSFPIHHIILDKVVITFYKLEIHISNTTIMKLIPNIIPSSDLIDAVLVPIVQ</sequence>
<organism evidence="1 2">
    <name type="scientific">Scutellospora calospora</name>
    <dbReference type="NCBI Taxonomy" id="85575"/>
    <lineage>
        <taxon>Eukaryota</taxon>
        <taxon>Fungi</taxon>
        <taxon>Fungi incertae sedis</taxon>
        <taxon>Mucoromycota</taxon>
        <taxon>Glomeromycotina</taxon>
        <taxon>Glomeromycetes</taxon>
        <taxon>Diversisporales</taxon>
        <taxon>Gigasporaceae</taxon>
        <taxon>Scutellospora</taxon>
    </lineage>
</organism>
<evidence type="ECO:0000313" key="1">
    <source>
        <dbReference type="EMBL" id="CAG8649826.1"/>
    </source>
</evidence>
<accession>A0ACA9NJ26</accession>
<feature type="non-terminal residue" evidence="1">
    <location>
        <position position="205"/>
    </location>
</feature>
<dbReference type="Proteomes" id="UP000789860">
    <property type="component" value="Unassembled WGS sequence"/>
</dbReference>
<name>A0ACA9NJ26_9GLOM</name>
<dbReference type="EMBL" id="CAJVPM010023470">
    <property type="protein sequence ID" value="CAG8649826.1"/>
    <property type="molecule type" value="Genomic_DNA"/>
</dbReference>
<reference evidence="1" key="1">
    <citation type="submission" date="2021-06" db="EMBL/GenBank/DDBJ databases">
        <authorList>
            <person name="Kallberg Y."/>
            <person name="Tangrot J."/>
            <person name="Rosling A."/>
        </authorList>
    </citation>
    <scope>NUCLEOTIDE SEQUENCE</scope>
    <source>
        <strain evidence="1">AU212A</strain>
    </source>
</reference>
<evidence type="ECO:0000313" key="2">
    <source>
        <dbReference type="Proteomes" id="UP000789860"/>
    </source>
</evidence>
<protein>
    <submittedName>
        <fullName evidence="1">6377_t:CDS:1</fullName>
    </submittedName>
</protein>
<comment type="caution">
    <text evidence="1">The sequence shown here is derived from an EMBL/GenBank/DDBJ whole genome shotgun (WGS) entry which is preliminary data.</text>
</comment>